<dbReference type="AlphaFoldDB" id="Q9TQZ6"/>
<sequence>FKDLGEEHFKDTHKSEVAHR</sequence>
<organism>
    <name type="scientific">Macaca fascicularis</name>
    <name type="common">Crab-eating macaque</name>
    <name type="synonym">Cynomolgus monkey</name>
    <dbReference type="NCBI Taxonomy" id="9541"/>
    <lineage>
        <taxon>Eukaryota</taxon>
        <taxon>Metazoa</taxon>
        <taxon>Chordata</taxon>
        <taxon>Craniata</taxon>
        <taxon>Vertebrata</taxon>
        <taxon>Euteleostomi</taxon>
        <taxon>Mammalia</taxon>
        <taxon>Eutheria</taxon>
        <taxon>Euarchontoglires</taxon>
        <taxon>Primates</taxon>
        <taxon>Haplorrhini</taxon>
        <taxon>Catarrhini</taxon>
        <taxon>Cercopithecidae</taxon>
        <taxon>Cercopithecinae</taxon>
        <taxon>Macaca</taxon>
    </lineage>
</organism>
<keyword id="KW-0903">Direct protein sequencing</keyword>
<protein>
    <submittedName>
        <fullName>Albumin</fullName>
    </submittedName>
</protein>
<name>Q9TQZ6_MACFA</name>
<accession>Q9TQZ6</accession>
<proteinExistence type="evidence at protein level"/>
<reference key="1">
    <citation type="journal article" date="1996" name="Exp. Eye Res.">
        <title>Studies on the mechanism of early onset macular degeneration in cynomolgus (Macaca fascicularis) monkeys. I. Abnormal concentrations of two proteins in the retina.</title>
        <authorList>
            <person name="Nicolas M.G."/>
            <person name="Fujiki K."/>
            <person name="Murayama K."/>
            <person name="Suzuki M.T."/>
            <person name="Mineki R."/>
            <person name="Hayakawa M."/>
            <person name="Yoshikawa Y."/>
            <person name="Cho F."/>
            <person name="Kanai A."/>
        </authorList>
    </citation>
    <scope>PROTEIN SEQUENCE</scope>
</reference>
<feature type="region of interest" description="Disordered" evidence="1">
    <location>
        <begin position="1"/>
        <end position="20"/>
    </location>
</feature>
<evidence type="ECO:0000256" key="1">
    <source>
        <dbReference type="SAM" id="MobiDB-lite"/>
    </source>
</evidence>